<dbReference type="GeneID" id="81405202"/>
<dbReference type="EMBL" id="JAPQKL010000005">
    <property type="protein sequence ID" value="KAJ5129249.1"/>
    <property type="molecule type" value="Genomic_DNA"/>
</dbReference>
<evidence type="ECO:0000313" key="1">
    <source>
        <dbReference type="EMBL" id="KAJ5129249.1"/>
    </source>
</evidence>
<name>A0A9W9GU25_9EURO</name>
<proteinExistence type="predicted"/>
<keyword evidence="2" id="KW-1185">Reference proteome</keyword>
<protein>
    <submittedName>
        <fullName evidence="1">Uncharacterized protein</fullName>
    </submittedName>
</protein>
<reference evidence="1" key="1">
    <citation type="submission" date="2022-11" db="EMBL/GenBank/DDBJ databases">
        <authorList>
            <person name="Petersen C."/>
        </authorList>
    </citation>
    <scope>NUCLEOTIDE SEQUENCE</scope>
    <source>
        <strain evidence="1">IBT 22155</strain>
    </source>
</reference>
<gene>
    <name evidence="1" type="ORF">N7515_005288</name>
</gene>
<sequence>MQYSVFQDDEPLLELPNEDAVWVTVMLHEEMEDSHTDEEIFKHVHHQIKIRRAGVGRQALHNLGKVCISIPIQTGSTDTRAILALAEADAYKWIGILYDGVVTLNRTIIFSTIPSPAPEELEDYDETEEYAKAQELWTK</sequence>
<reference evidence="1" key="2">
    <citation type="journal article" date="2023" name="IMA Fungus">
        <title>Comparative genomic study of the Penicillium genus elucidates a diverse pangenome and 15 lateral gene transfer events.</title>
        <authorList>
            <person name="Petersen C."/>
            <person name="Sorensen T."/>
            <person name="Nielsen M.R."/>
            <person name="Sondergaard T.E."/>
            <person name="Sorensen J.L."/>
            <person name="Fitzpatrick D.A."/>
            <person name="Frisvad J.C."/>
            <person name="Nielsen K.L."/>
        </authorList>
    </citation>
    <scope>NUCLEOTIDE SEQUENCE</scope>
    <source>
        <strain evidence="1">IBT 22155</strain>
    </source>
</reference>
<organism evidence="1 2">
    <name type="scientific">Penicillium bovifimosum</name>
    <dbReference type="NCBI Taxonomy" id="126998"/>
    <lineage>
        <taxon>Eukaryota</taxon>
        <taxon>Fungi</taxon>
        <taxon>Dikarya</taxon>
        <taxon>Ascomycota</taxon>
        <taxon>Pezizomycotina</taxon>
        <taxon>Eurotiomycetes</taxon>
        <taxon>Eurotiomycetidae</taxon>
        <taxon>Eurotiales</taxon>
        <taxon>Aspergillaceae</taxon>
        <taxon>Penicillium</taxon>
    </lineage>
</organism>
<dbReference type="AlphaFoldDB" id="A0A9W9GU25"/>
<comment type="caution">
    <text evidence="1">The sequence shown here is derived from an EMBL/GenBank/DDBJ whole genome shotgun (WGS) entry which is preliminary data.</text>
</comment>
<evidence type="ECO:0000313" key="2">
    <source>
        <dbReference type="Proteomes" id="UP001149079"/>
    </source>
</evidence>
<dbReference type="Proteomes" id="UP001149079">
    <property type="component" value="Unassembled WGS sequence"/>
</dbReference>
<dbReference type="RefSeq" id="XP_056519628.1">
    <property type="nucleotide sequence ID" value="XM_056666032.1"/>
</dbReference>
<accession>A0A9W9GU25</accession>
<dbReference type="OrthoDB" id="4340892at2759"/>